<sequence>MIHRGFVCWGVHVRTSMGRIIWWRRRGMMNMILRNQILSWIDRGVRVLRTARAQSDLYGVMTGAGEVVGAVGGIGEVSLAHDGTAQIFHSLGQMKIDRLPRLSSNRSRRISLTRTACVISFPSLVILSKLRCSHINTWPL</sequence>
<protein>
    <submittedName>
        <fullName evidence="1">Uncharacterized protein</fullName>
    </submittedName>
</protein>
<gene>
    <name evidence="1" type="ORF">EMCG_01791</name>
</gene>
<comment type="caution">
    <text evidence="1">The sequence shown here is derived from an EMBL/GenBank/DDBJ whole genome shotgun (WGS) entry which is preliminary data.</text>
</comment>
<dbReference type="Proteomes" id="UP000034164">
    <property type="component" value="Unassembled WGS sequence"/>
</dbReference>
<evidence type="ECO:0000313" key="1">
    <source>
        <dbReference type="EMBL" id="KKZ63902.1"/>
    </source>
</evidence>
<dbReference type="EMBL" id="LCZI01000901">
    <property type="protein sequence ID" value="KKZ63902.1"/>
    <property type="molecule type" value="Genomic_DNA"/>
</dbReference>
<reference evidence="2" key="1">
    <citation type="journal article" date="2015" name="PLoS Genet.">
        <title>The dynamic genome and transcriptome of the human fungal pathogen Blastomyces and close relative Emmonsia.</title>
        <authorList>
            <person name="Munoz J.F."/>
            <person name="Gauthier G.M."/>
            <person name="Desjardins C.A."/>
            <person name="Gallo J.E."/>
            <person name="Holder J."/>
            <person name="Sullivan T.D."/>
            <person name="Marty A.J."/>
            <person name="Carmen J.C."/>
            <person name="Chen Z."/>
            <person name="Ding L."/>
            <person name="Gujja S."/>
            <person name="Magrini V."/>
            <person name="Misas E."/>
            <person name="Mitreva M."/>
            <person name="Priest M."/>
            <person name="Saif S."/>
            <person name="Whiston E.A."/>
            <person name="Young S."/>
            <person name="Zeng Q."/>
            <person name="Goldman W.E."/>
            <person name="Mardis E.R."/>
            <person name="Taylor J.W."/>
            <person name="McEwen J.G."/>
            <person name="Clay O.K."/>
            <person name="Klein B.S."/>
            <person name="Cuomo C.A."/>
        </authorList>
    </citation>
    <scope>NUCLEOTIDE SEQUENCE [LARGE SCALE GENOMIC DNA]</scope>
    <source>
        <strain evidence="2">UAMH 3008</strain>
    </source>
</reference>
<dbReference type="VEuPathDB" id="FungiDB:EMCG_01791"/>
<proteinExistence type="predicted"/>
<dbReference type="AlphaFoldDB" id="A0A0G2I007"/>
<name>A0A0G2I007_9EURO</name>
<evidence type="ECO:0000313" key="2">
    <source>
        <dbReference type="Proteomes" id="UP000034164"/>
    </source>
</evidence>
<accession>A0A0G2I007</accession>
<organism evidence="1 2">
    <name type="scientific">[Emmonsia] crescens</name>
    <dbReference type="NCBI Taxonomy" id="73230"/>
    <lineage>
        <taxon>Eukaryota</taxon>
        <taxon>Fungi</taxon>
        <taxon>Dikarya</taxon>
        <taxon>Ascomycota</taxon>
        <taxon>Pezizomycotina</taxon>
        <taxon>Eurotiomycetes</taxon>
        <taxon>Eurotiomycetidae</taxon>
        <taxon>Onygenales</taxon>
        <taxon>Ajellomycetaceae</taxon>
        <taxon>Emergomyces</taxon>
    </lineage>
</organism>